<accession>A0ABU7U0D2</accession>
<name>A0ABU7U0D2_9PROT</name>
<dbReference type="Pfam" id="PF11863">
    <property type="entry name" value="DUF3383"/>
    <property type="match status" value="1"/>
</dbReference>
<dbReference type="InterPro" id="IPR021808">
    <property type="entry name" value="DUF3383"/>
</dbReference>
<sequence length="387" mass="42019">MSGIPLSQIVNVVPRVITPQTPSNFLDPLILTRNMDVVGPGDVISSDSPSDAASLFGAGSVEHQMASVIFGGLKDVSRLPTQIFFAGVSDDASKISVDLDKVAQGWSSWVGFAPAFVPSQDVARSIAYWLLLNTRYWAVIWDDNINALVKDQGTDASKWSLGRFLQNLANTRNISLVYKDFKAAALALTWMATLDFDRTDGRRALAFTQSDFVTPSVSEAADAQTLLDGNYSFYGDYGAATGSFAFFYDGRVLGPSQWADALICQTWLANQLQYALITLFMQQRAIPFTAEGDAMITAACRDVLVRAANFGIIRTGVTLSPDQKDTANRAAGRDISNELYNQGYYLHPGASSASPEQRAARKIPGAMLWYNDGGSVQSIDFNVVEVV</sequence>
<reference evidence="1 2" key="1">
    <citation type="submission" date="2023-10" db="EMBL/GenBank/DDBJ databases">
        <title>Sorlinia euscelidii gen. nov., sp. nov., an acetic acid bacteria isolated from the gut of Euscelidius variegatus emitter.</title>
        <authorList>
            <person name="Michoud G."/>
            <person name="Marasco R."/>
            <person name="Seferji K."/>
            <person name="Gonella E."/>
            <person name="Garuglieri E."/>
            <person name="Alma A."/>
            <person name="Mapelli F."/>
            <person name="Borin S."/>
            <person name="Daffonchio D."/>
            <person name="Crotti E."/>
        </authorList>
    </citation>
    <scope>NUCLEOTIDE SEQUENCE [LARGE SCALE GENOMIC DNA]</scope>
    <source>
        <strain evidence="1 2">EV16P</strain>
    </source>
</reference>
<dbReference type="RefSeq" id="WP_394819226.1">
    <property type="nucleotide sequence ID" value="NZ_JAWJZY010000002.1"/>
</dbReference>
<evidence type="ECO:0000313" key="2">
    <source>
        <dbReference type="Proteomes" id="UP001312908"/>
    </source>
</evidence>
<evidence type="ECO:0000313" key="1">
    <source>
        <dbReference type="EMBL" id="MEE8658277.1"/>
    </source>
</evidence>
<organism evidence="1 2">
    <name type="scientific">Sorlinia euscelidii</name>
    <dbReference type="NCBI Taxonomy" id="3081148"/>
    <lineage>
        <taxon>Bacteria</taxon>
        <taxon>Pseudomonadati</taxon>
        <taxon>Pseudomonadota</taxon>
        <taxon>Alphaproteobacteria</taxon>
        <taxon>Acetobacterales</taxon>
        <taxon>Acetobacteraceae</taxon>
        <taxon>Sorlinia</taxon>
    </lineage>
</organism>
<comment type="caution">
    <text evidence="1">The sequence shown here is derived from an EMBL/GenBank/DDBJ whole genome shotgun (WGS) entry which is preliminary data.</text>
</comment>
<evidence type="ECO:0008006" key="3">
    <source>
        <dbReference type="Google" id="ProtNLM"/>
    </source>
</evidence>
<dbReference type="Proteomes" id="UP001312908">
    <property type="component" value="Unassembled WGS sequence"/>
</dbReference>
<protein>
    <recommendedName>
        <fullName evidence="3">DUF3383 domain-containing protein</fullName>
    </recommendedName>
</protein>
<proteinExistence type="predicted"/>
<dbReference type="EMBL" id="JAWJZY010000002">
    <property type="protein sequence ID" value="MEE8658277.1"/>
    <property type="molecule type" value="Genomic_DNA"/>
</dbReference>
<gene>
    <name evidence="1" type="ORF">DOFOFD_04550</name>
</gene>
<keyword evidence="2" id="KW-1185">Reference proteome</keyword>